<dbReference type="EMBL" id="PDCP01000118">
    <property type="protein sequence ID" value="PEG33377.1"/>
    <property type="molecule type" value="Genomic_DNA"/>
</dbReference>
<keyword evidence="2" id="KW-0813">Transport</keyword>
<feature type="transmembrane region" description="Helical" evidence="8">
    <location>
        <begin position="88"/>
        <end position="107"/>
    </location>
</feature>
<dbReference type="Gene3D" id="1.20.1720.10">
    <property type="entry name" value="Multidrug resistance protein D"/>
    <property type="match status" value="1"/>
</dbReference>
<gene>
    <name evidence="11" type="ORF">CQY20_31125</name>
    <name evidence="10" type="ORF">MAGR_21980</name>
</gene>
<dbReference type="Gene3D" id="1.20.1250.20">
    <property type="entry name" value="MFS general substrate transporter like domains"/>
    <property type="match status" value="1"/>
</dbReference>
<evidence type="ECO:0000256" key="2">
    <source>
        <dbReference type="ARBA" id="ARBA00022448"/>
    </source>
</evidence>
<feature type="transmembrane region" description="Helical" evidence="8">
    <location>
        <begin position="145"/>
        <end position="169"/>
    </location>
</feature>
<dbReference type="RefSeq" id="WP_097944793.1">
    <property type="nucleotide sequence ID" value="NZ_PDCP01000118.1"/>
</dbReference>
<evidence type="ECO:0000256" key="3">
    <source>
        <dbReference type="ARBA" id="ARBA00022475"/>
    </source>
</evidence>
<accession>A0A2A7MPD4</accession>
<feature type="transmembrane region" description="Helical" evidence="8">
    <location>
        <begin position="232"/>
        <end position="251"/>
    </location>
</feature>
<feature type="transmembrane region" description="Helical" evidence="8">
    <location>
        <begin position="438"/>
        <end position="458"/>
    </location>
</feature>
<keyword evidence="4 8" id="KW-0812">Transmembrane</keyword>
<proteinExistence type="predicted"/>
<feature type="transmembrane region" description="Helical" evidence="8">
    <location>
        <begin position="175"/>
        <end position="195"/>
    </location>
</feature>
<feature type="transmembrane region" description="Helical" evidence="8">
    <location>
        <begin position="408"/>
        <end position="426"/>
    </location>
</feature>
<dbReference type="SUPFAM" id="SSF103473">
    <property type="entry name" value="MFS general substrate transporter"/>
    <property type="match status" value="1"/>
</dbReference>
<organism evidence="11 12">
    <name type="scientific">Mycolicibacterium agri</name>
    <name type="common">Mycobacterium agri</name>
    <dbReference type="NCBI Taxonomy" id="36811"/>
    <lineage>
        <taxon>Bacteria</taxon>
        <taxon>Bacillati</taxon>
        <taxon>Actinomycetota</taxon>
        <taxon>Actinomycetes</taxon>
        <taxon>Mycobacteriales</taxon>
        <taxon>Mycobacteriaceae</taxon>
        <taxon>Mycolicibacterium</taxon>
    </lineage>
</organism>
<dbReference type="Proteomes" id="UP000465302">
    <property type="component" value="Unassembled WGS sequence"/>
</dbReference>
<feature type="transmembrane region" description="Helical" evidence="8">
    <location>
        <begin position="58"/>
        <end position="76"/>
    </location>
</feature>
<feature type="transmembrane region" description="Helical" evidence="8">
    <location>
        <begin position="271"/>
        <end position="294"/>
    </location>
</feature>
<evidence type="ECO:0000313" key="10">
    <source>
        <dbReference type="EMBL" id="GFG50757.1"/>
    </source>
</evidence>
<dbReference type="PANTHER" id="PTHR42718:SF46">
    <property type="entry name" value="BLR6921 PROTEIN"/>
    <property type="match status" value="1"/>
</dbReference>
<feature type="domain" description="Major facilitator superfamily (MFS) profile" evidence="9">
    <location>
        <begin position="22"/>
        <end position="465"/>
    </location>
</feature>
<dbReference type="InterPro" id="IPR020846">
    <property type="entry name" value="MFS_dom"/>
</dbReference>
<dbReference type="Proteomes" id="UP000220914">
    <property type="component" value="Unassembled WGS sequence"/>
</dbReference>
<evidence type="ECO:0000259" key="9">
    <source>
        <dbReference type="PROSITE" id="PS50850"/>
    </source>
</evidence>
<dbReference type="Pfam" id="PF07690">
    <property type="entry name" value="MFS_1"/>
    <property type="match status" value="1"/>
</dbReference>
<reference evidence="11 12" key="1">
    <citation type="submission" date="2017-10" db="EMBL/GenBank/DDBJ databases">
        <title>The new phylogeny of genus Mycobacterium.</title>
        <authorList>
            <person name="Tortoli E."/>
            <person name="Trovato A."/>
            <person name="Cirillo D.M."/>
        </authorList>
    </citation>
    <scope>NUCLEOTIDE SEQUENCE [LARGE SCALE GENOMIC DNA]</scope>
    <source>
        <strain evidence="11 12">CCUG37673</strain>
    </source>
</reference>
<dbReference type="AlphaFoldDB" id="A0A2A7MPD4"/>
<feature type="transmembrane region" description="Helical" evidence="8">
    <location>
        <begin position="300"/>
        <end position="321"/>
    </location>
</feature>
<evidence type="ECO:0000256" key="8">
    <source>
        <dbReference type="SAM" id="Phobius"/>
    </source>
</evidence>
<keyword evidence="3" id="KW-1003">Cell membrane</keyword>
<dbReference type="OrthoDB" id="9781469at2"/>
<feature type="transmembrane region" description="Helical" evidence="8">
    <location>
        <begin position="21"/>
        <end position="46"/>
    </location>
</feature>
<dbReference type="PROSITE" id="PS50850">
    <property type="entry name" value="MFS"/>
    <property type="match status" value="1"/>
</dbReference>
<feature type="region of interest" description="Disordered" evidence="7">
    <location>
        <begin position="466"/>
        <end position="490"/>
    </location>
</feature>
<keyword evidence="12" id="KW-1185">Reference proteome</keyword>
<evidence type="ECO:0000313" key="13">
    <source>
        <dbReference type="Proteomes" id="UP000465302"/>
    </source>
</evidence>
<evidence type="ECO:0000256" key="7">
    <source>
        <dbReference type="SAM" id="MobiDB-lite"/>
    </source>
</evidence>
<keyword evidence="6 8" id="KW-0472">Membrane</keyword>
<reference evidence="10" key="3">
    <citation type="submission" date="2020-02" db="EMBL/GenBank/DDBJ databases">
        <authorList>
            <person name="Matsumoto Y."/>
            <person name="Motooka D."/>
            <person name="Nakamura S."/>
        </authorList>
    </citation>
    <scope>NUCLEOTIDE SEQUENCE</scope>
    <source>
        <strain evidence="10">JCM 6377</strain>
    </source>
</reference>
<comment type="subcellular location">
    <subcellularLocation>
        <location evidence="1">Cell membrane</location>
        <topology evidence="1">Multi-pass membrane protein</topology>
    </subcellularLocation>
</comment>
<evidence type="ECO:0000256" key="6">
    <source>
        <dbReference type="ARBA" id="ARBA00023136"/>
    </source>
</evidence>
<name>A0A2A7MPD4_MYCAG</name>
<reference evidence="10 13" key="2">
    <citation type="journal article" date="2019" name="Emerg. Microbes Infect.">
        <title>Comprehensive subspecies identification of 175 nontuberculous mycobacteria species based on 7547 genomic profiles.</title>
        <authorList>
            <person name="Matsumoto Y."/>
            <person name="Kinjo T."/>
            <person name="Motooka D."/>
            <person name="Nabeya D."/>
            <person name="Jung N."/>
            <person name="Uechi K."/>
            <person name="Horii T."/>
            <person name="Iida T."/>
            <person name="Fujita J."/>
            <person name="Nakamura S."/>
        </authorList>
    </citation>
    <scope>NUCLEOTIDE SEQUENCE [LARGE SCALE GENOMIC DNA]</scope>
    <source>
        <strain evidence="10 13">JCM 6377</strain>
    </source>
</reference>
<keyword evidence="5 8" id="KW-1133">Transmembrane helix</keyword>
<sequence length="490" mass="50234">MAARQLGSDRGWRALDGRQRRVLGSTLTANALVFFDQTAVVVALPFIGREFGADAAKLQWVMTAYLLALAVFMLVGGRVADRIGLRRTFFAGLATFTVGSLLCAVAPSLPVLIAARFLQGLGGAIVQPLALAITTRAVSESQRGWAIGALATGGTSFLVFGPLIGGVLLLADWRWIFLASLPVAATSVALGHNAIHGSKEAEPQPVPWASIPPLLAGLTLVVFGLVSGAELGVLSLVPGVAGLGVLALFVFHESRVKNPLIDVRLLSNSMLTTSLVALFAIQFAVFGVTVYLALYLHHRLGLGGVAAGAVIAVAGLGTPLLSQRAGRLADRFGPRHLVLPGLFFASVGLVLLAVLAPLGGVLILLPGLAVFAASRPAVFTPAGTGPFLALSAQQRAFAASLATEARQLGAVFGVAVTTAIGIAVHGTSMVDSGPPGHGLRATTMVAAAVCALAAATAWRWMPRGARVGSGSGAQGEGPAMRQQCGPADQR</sequence>
<dbReference type="InterPro" id="IPR036259">
    <property type="entry name" value="MFS_trans_sf"/>
</dbReference>
<evidence type="ECO:0000256" key="1">
    <source>
        <dbReference type="ARBA" id="ARBA00004651"/>
    </source>
</evidence>
<dbReference type="EMBL" id="BLKS01000001">
    <property type="protein sequence ID" value="GFG50757.1"/>
    <property type="molecule type" value="Genomic_DNA"/>
</dbReference>
<evidence type="ECO:0000256" key="4">
    <source>
        <dbReference type="ARBA" id="ARBA00022692"/>
    </source>
</evidence>
<comment type="caution">
    <text evidence="11">The sequence shown here is derived from an EMBL/GenBank/DDBJ whole genome shotgun (WGS) entry which is preliminary data.</text>
</comment>
<protein>
    <submittedName>
        <fullName evidence="11">MFS transporter</fullName>
    </submittedName>
</protein>
<evidence type="ECO:0000313" key="11">
    <source>
        <dbReference type="EMBL" id="PEG33377.1"/>
    </source>
</evidence>
<dbReference type="InterPro" id="IPR011701">
    <property type="entry name" value="MFS"/>
</dbReference>
<feature type="transmembrane region" description="Helical" evidence="8">
    <location>
        <begin position="342"/>
        <end position="365"/>
    </location>
</feature>
<dbReference type="GO" id="GO:0005886">
    <property type="term" value="C:plasma membrane"/>
    <property type="evidence" value="ECO:0007669"/>
    <property type="project" value="UniProtKB-SubCell"/>
</dbReference>
<evidence type="ECO:0000313" key="12">
    <source>
        <dbReference type="Proteomes" id="UP000220914"/>
    </source>
</evidence>
<dbReference type="GO" id="GO:0022857">
    <property type="term" value="F:transmembrane transporter activity"/>
    <property type="evidence" value="ECO:0007669"/>
    <property type="project" value="InterPro"/>
</dbReference>
<evidence type="ECO:0000256" key="5">
    <source>
        <dbReference type="ARBA" id="ARBA00022989"/>
    </source>
</evidence>
<feature type="transmembrane region" description="Helical" evidence="8">
    <location>
        <begin position="207"/>
        <end position="226"/>
    </location>
</feature>
<dbReference type="PANTHER" id="PTHR42718">
    <property type="entry name" value="MAJOR FACILITATOR SUPERFAMILY MULTIDRUG TRANSPORTER MFSC"/>
    <property type="match status" value="1"/>
</dbReference>